<dbReference type="FunFam" id="2.30.29.30:FF:000002">
    <property type="entry name" value="Band 4.1-like protein 5 isoform 1"/>
    <property type="match status" value="1"/>
</dbReference>
<feature type="domain" description="PH" evidence="4">
    <location>
        <begin position="1233"/>
        <end position="1330"/>
    </location>
</feature>
<dbReference type="PROSITE" id="PS50003">
    <property type="entry name" value="PH_DOMAIN"/>
    <property type="match status" value="2"/>
</dbReference>
<dbReference type="SMART" id="SM00233">
    <property type="entry name" value="PH"/>
    <property type="match status" value="2"/>
</dbReference>
<accession>A0A9W3FW96</accession>
<feature type="region of interest" description="Disordered" evidence="3">
    <location>
        <begin position="550"/>
        <end position="573"/>
    </location>
</feature>
<dbReference type="Gene3D" id="2.30.29.30">
    <property type="entry name" value="Pleckstrin-homology domain (PH domain)/Phosphotyrosine-binding domain (PTB)"/>
    <property type="match status" value="3"/>
</dbReference>
<dbReference type="Gene3D" id="1.20.80.10">
    <property type="match status" value="1"/>
</dbReference>
<dbReference type="CDD" id="cd13235">
    <property type="entry name" value="PH2_FARP1-like"/>
    <property type="match status" value="1"/>
</dbReference>
<dbReference type="InterPro" id="IPR029071">
    <property type="entry name" value="Ubiquitin-like_domsf"/>
</dbReference>
<dbReference type="InterPro" id="IPR018980">
    <property type="entry name" value="FERM_PH-like_C"/>
</dbReference>
<dbReference type="PROSITE" id="PS50057">
    <property type="entry name" value="FERM_3"/>
    <property type="match status" value="1"/>
</dbReference>
<organism evidence="7">
    <name type="scientific">Camelus bactrianus</name>
    <name type="common">Bactrian camel</name>
    <dbReference type="NCBI Taxonomy" id="9837"/>
    <lineage>
        <taxon>Eukaryota</taxon>
        <taxon>Metazoa</taxon>
        <taxon>Chordata</taxon>
        <taxon>Craniata</taxon>
        <taxon>Vertebrata</taxon>
        <taxon>Euteleostomi</taxon>
        <taxon>Mammalia</taxon>
        <taxon>Eutheria</taxon>
        <taxon>Laurasiatheria</taxon>
        <taxon>Artiodactyla</taxon>
        <taxon>Tylopoda</taxon>
        <taxon>Camelidae</taxon>
        <taxon>Camelus</taxon>
    </lineage>
</organism>
<dbReference type="InterPro" id="IPR018979">
    <property type="entry name" value="FERM_N"/>
</dbReference>
<proteinExistence type="predicted"/>
<dbReference type="InterPro" id="IPR035963">
    <property type="entry name" value="FERM_2"/>
</dbReference>
<feature type="compositionally biased region" description="Basic and acidic residues" evidence="3">
    <location>
        <begin position="439"/>
        <end position="448"/>
    </location>
</feature>
<dbReference type="PANTHER" id="PTHR45858:SF4">
    <property type="entry name" value="FERM, ARHGEF AND PLECKSTRIN DOMAIN-CONTAINING PROTEIN 2"/>
    <property type="match status" value="1"/>
</dbReference>
<dbReference type="SUPFAM" id="SSF48065">
    <property type="entry name" value="DBL homology domain (DH-domain)"/>
    <property type="match status" value="1"/>
</dbReference>
<evidence type="ECO:0000256" key="3">
    <source>
        <dbReference type="SAM" id="MobiDB-lite"/>
    </source>
</evidence>
<dbReference type="InterPro" id="IPR019748">
    <property type="entry name" value="FERM_central"/>
</dbReference>
<dbReference type="SMART" id="SM00295">
    <property type="entry name" value="B41"/>
    <property type="match status" value="1"/>
</dbReference>
<dbReference type="CDD" id="cd17190">
    <property type="entry name" value="FERM_F1_FARP2"/>
    <property type="match status" value="1"/>
</dbReference>
<name>A0A9W3FW96_CAMBA</name>
<feature type="region of interest" description="Disordered" evidence="3">
    <location>
        <begin position="425"/>
        <end position="467"/>
    </location>
</feature>
<dbReference type="Pfam" id="PF00621">
    <property type="entry name" value="RhoGEF"/>
    <property type="match status" value="1"/>
</dbReference>
<dbReference type="CDD" id="cd14473">
    <property type="entry name" value="FERM_B-lobe"/>
    <property type="match status" value="1"/>
</dbReference>
<dbReference type="Pfam" id="PF09380">
    <property type="entry name" value="FERM_C"/>
    <property type="match status" value="1"/>
</dbReference>
<gene>
    <name evidence="7" type="primary">FARP2</name>
</gene>
<dbReference type="InterPro" id="IPR001849">
    <property type="entry name" value="PH_domain"/>
</dbReference>
<dbReference type="InterPro" id="IPR051835">
    <property type="entry name" value="RAC1-GEF"/>
</dbReference>
<evidence type="ECO:0000256" key="1">
    <source>
        <dbReference type="ARBA" id="ARBA00022658"/>
    </source>
</evidence>
<protein>
    <submittedName>
        <fullName evidence="7">FERM, ARHGEF and pleckstrin domain-containing protein 2</fullName>
    </submittedName>
</protein>
<dbReference type="Pfam" id="PF09379">
    <property type="entry name" value="FERM_N"/>
    <property type="match status" value="1"/>
</dbReference>
<dbReference type="InterPro" id="IPR019749">
    <property type="entry name" value="Band_41_domain"/>
</dbReference>
<dbReference type="PROSITE" id="PS00660">
    <property type="entry name" value="FERM_1"/>
    <property type="match status" value="1"/>
</dbReference>
<dbReference type="Pfam" id="PF00169">
    <property type="entry name" value="PH"/>
    <property type="match status" value="2"/>
</dbReference>
<dbReference type="RefSeq" id="XP_045367553.1">
    <property type="nucleotide sequence ID" value="XM_045511597.1"/>
</dbReference>
<dbReference type="PRINTS" id="PR00935">
    <property type="entry name" value="BAND41"/>
</dbReference>
<evidence type="ECO:0000256" key="2">
    <source>
        <dbReference type="ARBA" id="ARBA00022737"/>
    </source>
</evidence>
<dbReference type="InterPro" id="IPR011993">
    <property type="entry name" value="PH-like_dom_sf"/>
</dbReference>
<feature type="region of interest" description="Disordered" evidence="3">
    <location>
        <begin position="487"/>
        <end position="514"/>
    </location>
</feature>
<dbReference type="SUPFAM" id="SSF50729">
    <property type="entry name" value="PH domain-like"/>
    <property type="match status" value="3"/>
</dbReference>
<dbReference type="PANTHER" id="PTHR45858">
    <property type="entry name" value="FERM DOMAIN CONTAINING PROTEIN"/>
    <property type="match status" value="1"/>
</dbReference>
<feature type="domain" description="DH" evidence="5">
    <location>
        <begin position="894"/>
        <end position="982"/>
    </location>
</feature>
<feature type="compositionally biased region" description="Low complexity" evidence="3">
    <location>
        <begin position="839"/>
        <end position="857"/>
    </location>
</feature>
<dbReference type="CDD" id="cd13193">
    <property type="entry name" value="FERM_C_FARP1-like"/>
    <property type="match status" value="1"/>
</dbReference>
<feature type="region of interest" description="Disordered" evidence="3">
    <location>
        <begin position="1358"/>
        <end position="1378"/>
    </location>
</feature>
<dbReference type="InterPro" id="IPR041788">
    <property type="entry name" value="FARP1/FARP2/FRMD7_FERM_C"/>
</dbReference>
<reference evidence="7" key="1">
    <citation type="submission" date="2025-08" db="UniProtKB">
        <authorList>
            <consortium name="RefSeq"/>
        </authorList>
    </citation>
    <scope>IDENTIFICATION</scope>
    <source>
        <tissue evidence="7">Blood</tissue>
    </source>
</reference>
<keyword evidence="2" id="KW-0677">Repeat</keyword>
<dbReference type="InterPro" id="IPR000299">
    <property type="entry name" value="FERM_domain"/>
</dbReference>
<dbReference type="CDD" id="cd01220">
    <property type="entry name" value="PH1_FARP1-like"/>
    <property type="match status" value="1"/>
</dbReference>
<dbReference type="CTD" id="9855"/>
<dbReference type="PROSITE" id="PS50010">
    <property type="entry name" value="DH_2"/>
    <property type="match status" value="1"/>
</dbReference>
<dbReference type="InterPro" id="IPR014352">
    <property type="entry name" value="FERM/acyl-CoA-bd_prot_sf"/>
</dbReference>
<keyword evidence="1" id="KW-0344">Guanine-nucleotide releasing factor</keyword>
<dbReference type="Gene3D" id="1.20.900.10">
    <property type="entry name" value="Dbl homology (DH) domain"/>
    <property type="match status" value="1"/>
</dbReference>
<dbReference type="Gene3D" id="3.10.20.90">
    <property type="entry name" value="Phosphatidylinositol 3-kinase Catalytic Subunit, Chain A, domain 1"/>
    <property type="match status" value="1"/>
</dbReference>
<dbReference type="InterPro" id="IPR014847">
    <property type="entry name" value="FA"/>
</dbReference>
<feature type="compositionally biased region" description="Low complexity" evidence="3">
    <location>
        <begin position="550"/>
        <end position="569"/>
    </location>
</feature>
<dbReference type="InterPro" id="IPR019747">
    <property type="entry name" value="FERM_CS"/>
</dbReference>
<evidence type="ECO:0000259" key="6">
    <source>
        <dbReference type="PROSITE" id="PS50057"/>
    </source>
</evidence>
<feature type="compositionally biased region" description="Polar residues" evidence="3">
    <location>
        <begin position="1039"/>
        <end position="1050"/>
    </location>
</feature>
<dbReference type="SUPFAM" id="SSF47031">
    <property type="entry name" value="Second domain of FERM"/>
    <property type="match status" value="1"/>
</dbReference>
<dbReference type="Pfam" id="PF00373">
    <property type="entry name" value="FERM_M"/>
    <property type="match status" value="1"/>
</dbReference>
<feature type="compositionally biased region" description="Polar residues" evidence="3">
    <location>
        <begin position="487"/>
        <end position="496"/>
    </location>
</feature>
<dbReference type="InterPro" id="IPR035899">
    <property type="entry name" value="DBL_dom_sf"/>
</dbReference>
<feature type="compositionally biased region" description="Low complexity" evidence="3">
    <location>
        <begin position="425"/>
        <end position="438"/>
    </location>
</feature>
<dbReference type="FunFam" id="2.30.29.30:FF:000046">
    <property type="entry name" value="FERM, RhoGEF and pleckstrin domain-containing protein 1"/>
    <property type="match status" value="1"/>
</dbReference>
<feature type="region of interest" description="Disordered" evidence="3">
    <location>
        <begin position="839"/>
        <end position="890"/>
    </location>
</feature>
<feature type="domain" description="FERM" evidence="6">
    <location>
        <begin position="47"/>
        <end position="327"/>
    </location>
</feature>
<dbReference type="Pfam" id="PF08736">
    <property type="entry name" value="FA"/>
    <property type="match status" value="1"/>
</dbReference>
<evidence type="ECO:0000259" key="4">
    <source>
        <dbReference type="PROSITE" id="PS50003"/>
    </source>
</evidence>
<dbReference type="FunFam" id="1.20.80.10:FF:000005">
    <property type="entry name" value="FERM, RhoGEF and pleckstrin domain-containing protein 1"/>
    <property type="match status" value="1"/>
</dbReference>
<dbReference type="SMART" id="SM01195">
    <property type="entry name" value="FA"/>
    <property type="match status" value="1"/>
</dbReference>
<dbReference type="SUPFAM" id="SSF54236">
    <property type="entry name" value="Ubiquitin-like"/>
    <property type="match status" value="1"/>
</dbReference>
<dbReference type="InterPro" id="IPR000219">
    <property type="entry name" value="DH_dom"/>
</dbReference>
<dbReference type="SMART" id="SM01196">
    <property type="entry name" value="FERM_C"/>
    <property type="match status" value="1"/>
</dbReference>
<feature type="region of interest" description="Disordered" evidence="3">
    <location>
        <begin position="1003"/>
        <end position="1057"/>
    </location>
</feature>
<evidence type="ECO:0000259" key="5">
    <source>
        <dbReference type="PROSITE" id="PS50010"/>
    </source>
</evidence>
<feature type="domain" description="PH" evidence="4">
    <location>
        <begin position="1406"/>
        <end position="1503"/>
    </location>
</feature>
<dbReference type="GO" id="GO:0005085">
    <property type="term" value="F:guanyl-nucleotide exchange factor activity"/>
    <property type="evidence" value="ECO:0007669"/>
    <property type="project" value="UniProtKB-KW"/>
</dbReference>
<sequence>MGETEGTYRALQTPGTRLGAQIPAGISTLEPGQTPTLAAAVRTPARLHIRVQLLDDTMEVFDVEPRCGGQALLTHVWRRLSLIECDYFGLEFQSTQAHWIWLEPMKPIVRQIRRPKNTVLRLAVKFFPPDPGQLQEEYTRYLFALQLKRDLLEERLTCTDSTAALLTSHLLQSEIGDYDEELDRAHLRAHEYLPGQERALEKILALHREHAGQTPAESDFQVLEIARKLEMYGIRFHTASDREGAQIKLAVSHTGVLVFQSTTKINTFNWSRLRKLSFKRKRFLVKLHPEAHGPYQDTLEFLLGSRDECKNFWKICVEHHTFFRLSDQPKPKARAVLFSRGSSFRYSGRTQKQLVDYVRVGGVKRTPYERRHSKTRVSLHTLTADLPRQVSEEFIDDDPADISFFAGGSEAFSFPYGSLAPQAPLCSPPGSGLSSPDRSSPEAARRSTELSFEFGREGSPGGDVRPAGASELLEVKAQASLMQRLLSPSETSSLSNAPLHGGLSVHTPSSASQSEASSMANFPACSVRSEASSAFQFSDIIDQLEQVSYPPTTAEASSSSDTDSWGSEPETPPDPCAAVAAVAPALVLHACLLCALGGGQKPGQSCLESHSLAGSPLGPLHRCPRAALTAGPHPRLAAAASPWPVTLLVKVSFSDSGVAFWNSLSVGSDQGPFQQQAQRGPGSGAARVGASAGVTLLLRVGALCRVVPGLCDTRTVRGPRTCVLTCDPSACVFGMVLGVGAGVPEGHRGGIWLFSAACGLRVQARAELASEVPATGCTVGSFGDFHKLVLIVSCLNVIQVSWRQGTAPCVLGLCPCEDPEESSAVWLILEALGLSVESPLPSPSSQKSPPSLSPTSQVPLGPAEQGLSPVLSDTGGAGMDDQEEPRHKCPPEDEAYFIAKEILTTEQTYLKDLEVITVWFRSTLVQEDAMPAELMHLLFSSVDPIYDFHKGFLHEVEQRLALWEASASAPGGRGRCRIGDILRRNMLQLKVCLVSPPVRAPRTPCQGGSTLRAPFPQQGIPTGPTRPAGPQSRVPRRSSAGTRSPRSSVLSGPRAPRPVLFTAASSRGSAPQDGAPIHRPEKVATFSRTKLFSLETLVKSFSLKSKPCSSAALGGYLQTVSSPSLVLAAQQCGPTSPSFRGPAGIPHGCARQSCEELEWVVPGIKTCPTVEGGGLCPPGAGAEEPLCADALQAVTEVTSELQHSLVRLENLQKLTELQRDLVGIENLVAPDREFLREGCLHTLTKQGLQPRMFFLFSDVLLYTSRGASGTSRFRMRGLLPLRGMLVEERQNEWPAPHCFTIYAAQKTVVVAASTQLEKEKWMQDLQAAIDAAKHSSGTALGLPGSMVCALSRRSPDEVSLEQESEDARGAGGPLEGQGRHRANTTVHVCWHRSTSVSRADRSAAVENQLSGYLLRKFKNSSGWQKLWVVLTNFCLFFYKSHQDDYPLASLPLLGYQVSIPREADGIHKEHVFKLQFKSHIYFFRAESKYTFRRWMEVIEKASSCPGRARPLEEEA</sequence>
<evidence type="ECO:0000313" key="7">
    <source>
        <dbReference type="RefSeq" id="XP_045367553.1"/>
    </source>
</evidence>
<dbReference type="FunFam" id="3.10.20.90:FF:000040">
    <property type="entry name" value="FERM, RhoGEF and pleckstrin domain-containing protein"/>
    <property type="match status" value="1"/>
</dbReference>